<feature type="DNA-binding region" description="OmpR/PhoB-type" evidence="7">
    <location>
        <begin position="1"/>
        <end position="98"/>
    </location>
</feature>
<organism evidence="10 11">
    <name type="scientific">Kitasatospora cystarginea</name>
    <dbReference type="NCBI Taxonomy" id="58350"/>
    <lineage>
        <taxon>Bacteria</taxon>
        <taxon>Bacillati</taxon>
        <taxon>Actinomycetota</taxon>
        <taxon>Actinomycetes</taxon>
        <taxon>Kitasatosporales</taxon>
        <taxon>Streptomycetaceae</taxon>
        <taxon>Kitasatospora</taxon>
    </lineage>
</organism>
<dbReference type="InterPro" id="IPR001867">
    <property type="entry name" value="OmpR/PhoB-type_DNA-bd"/>
</dbReference>
<dbReference type="Proteomes" id="UP001500305">
    <property type="component" value="Unassembled WGS sequence"/>
</dbReference>
<dbReference type="SUPFAM" id="SSF52540">
    <property type="entry name" value="P-loop containing nucleoside triphosphate hydrolases"/>
    <property type="match status" value="1"/>
</dbReference>
<dbReference type="Pfam" id="PF00486">
    <property type="entry name" value="Trans_reg_C"/>
    <property type="match status" value="1"/>
</dbReference>
<feature type="region of interest" description="Disordered" evidence="8">
    <location>
        <begin position="257"/>
        <end position="295"/>
    </location>
</feature>
<feature type="repeat" description="TPR" evidence="6">
    <location>
        <begin position="778"/>
        <end position="811"/>
    </location>
</feature>
<dbReference type="SUPFAM" id="SSF46894">
    <property type="entry name" value="C-terminal effector domain of the bipartite response regulators"/>
    <property type="match status" value="1"/>
</dbReference>
<dbReference type="InterPro" id="IPR005158">
    <property type="entry name" value="BTAD"/>
</dbReference>
<name>A0ABP5R6V9_9ACTN</name>
<dbReference type="SUPFAM" id="SSF48452">
    <property type="entry name" value="TPR-like"/>
    <property type="match status" value="2"/>
</dbReference>
<dbReference type="PROSITE" id="PS51755">
    <property type="entry name" value="OMPR_PHOB"/>
    <property type="match status" value="1"/>
</dbReference>
<dbReference type="EMBL" id="BAAATR010000018">
    <property type="protein sequence ID" value="GAA2253192.1"/>
    <property type="molecule type" value="Genomic_DNA"/>
</dbReference>
<dbReference type="InterPro" id="IPR011990">
    <property type="entry name" value="TPR-like_helical_dom_sf"/>
</dbReference>
<evidence type="ECO:0000256" key="1">
    <source>
        <dbReference type="ARBA" id="ARBA00005820"/>
    </source>
</evidence>
<keyword evidence="2" id="KW-0902">Two-component regulatory system</keyword>
<dbReference type="CDD" id="cd15831">
    <property type="entry name" value="BTAD"/>
    <property type="match status" value="1"/>
</dbReference>
<evidence type="ECO:0000256" key="8">
    <source>
        <dbReference type="SAM" id="MobiDB-lite"/>
    </source>
</evidence>
<comment type="caution">
    <text evidence="10">The sequence shown here is derived from an EMBL/GenBank/DDBJ whole genome shotgun (WGS) entry which is preliminary data.</text>
</comment>
<evidence type="ECO:0000259" key="9">
    <source>
        <dbReference type="PROSITE" id="PS51755"/>
    </source>
</evidence>
<evidence type="ECO:0000256" key="2">
    <source>
        <dbReference type="ARBA" id="ARBA00023012"/>
    </source>
</evidence>
<dbReference type="Gene3D" id="1.25.40.10">
    <property type="entry name" value="Tetratricopeptide repeat domain"/>
    <property type="match status" value="2"/>
</dbReference>
<keyword evidence="6" id="KW-0802">TPR repeat</keyword>
<reference evidence="11" key="1">
    <citation type="journal article" date="2019" name="Int. J. Syst. Evol. Microbiol.">
        <title>The Global Catalogue of Microorganisms (GCM) 10K type strain sequencing project: providing services to taxonomists for standard genome sequencing and annotation.</title>
        <authorList>
            <consortium name="The Broad Institute Genomics Platform"/>
            <consortium name="The Broad Institute Genome Sequencing Center for Infectious Disease"/>
            <person name="Wu L."/>
            <person name="Ma J."/>
        </authorList>
    </citation>
    <scope>NUCLEOTIDE SEQUENCE [LARGE SCALE GENOMIC DNA]</scope>
    <source>
        <strain evidence="11">JCM 7356</strain>
    </source>
</reference>
<dbReference type="PANTHER" id="PTHR35807">
    <property type="entry name" value="TRANSCRIPTIONAL REGULATOR REDD-RELATED"/>
    <property type="match status" value="1"/>
</dbReference>
<dbReference type="PROSITE" id="PS50005">
    <property type="entry name" value="TPR"/>
    <property type="match status" value="1"/>
</dbReference>
<evidence type="ECO:0000256" key="4">
    <source>
        <dbReference type="ARBA" id="ARBA00023125"/>
    </source>
</evidence>
<dbReference type="InterPro" id="IPR002182">
    <property type="entry name" value="NB-ARC"/>
</dbReference>
<dbReference type="InterPro" id="IPR016032">
    <property type="entry name" value="Sig_transdc_resp-reg_C-effctor"/>
</dbReference>
<feature type="compositionally biased region" description="Low complexity" evidence="8">
    <location>
        <begin position="257"/>
        <end position="267"/>
    </location>
</feature>
<gene>
    <name evidence="10" type="primary">afsR_2</name>
    <name evidence="10" type="ORF">GCM10010430_41140</name>
</gene>
<dbReference type="Gene3D" id="1.10.10.10">
    <property type="entry name" value="Winged helix-like DNA-binding domain superfamily/Winged helix DNA-binding domain"/>
    <property type="match status" value="1"/>
</dbReference>
<sequence>MEGAVRFNVLGAMQICLDGADVPVGPPQQQATLAALLLRSGRAASLHELVGMVWGEEAPDSAVTSLRTYVWRLRQRLEQGRATPQLLLSAGSGYRLAVAPAGVDAHRAEELAAEAARARAARWHEECARLLTEAVSLWRGEPLAGVPGPFAEQQRSRLAELRLMLLEERFDHDLLLGRYPSTIPDLTAFTGEHPLRERPYGFLMEALYRCGRQGEALAVFARARQLLADELGVDPGPELRELHRRILANDLAPHTGAPAPVRIGAGPAAPPAAVPTTSPAPARPAQLPPDTGDFSGREEAVAELREALLGADRTALTVASVSGMGGIGKSTLALRVAHQVKERYPDGQLYADLRGTGTDAAEPGVVLGSFLSALGVPGQEIPRSLEDRTRLFRTVLDGRSVLLLLDDARDAAQVRPLLPGSADCAVVLTSRARLAGLPATAHVRLCVFETEEALALLQRVIGTERVAAERADAVELVTSCANLPLAVRIVAARLAARPGWTVANLVRRLGDERRRLTELQAGELAVAAVFELGYHQLTESQSHAFRTLAPVTGGSIGLGAAAAALGLTEDEAEPLLESLVDTALLESPSSGRYRYHQLVRAFARQLPAPAGREQDGGRTGVAHRLLNFLLGAAGSAFQQMVPGDPVHTTLTPGDPRGPRFTGLADARAWVAEEFDGAVHVIQLAVQGGTATPELLDTAADLLIALSPFGRDIPYSQLASAAAAVAEKAVRTGNDRAAGRALFVCGNAALQTTRLATASAHIRLATEACRRAGDTVILRQTFNDLGVIAQFEQRYDEAVHYFDQALALARQMGHRSGELVTVLNAAMARLRSGRADEAVAACDGALPLLREVADHHGTAHALCVRSLALHELRRYPEALAGYRECLEICASSDIPGQAAQARYRGAATLRALGRLPEAYRAAERALAHYRTAVGSERDRGHALLILAQVSLDLGRVEEGLAHAAEAHLVLGGIGLPEAAEAAALAGRARSLTLAQATDGPIPPA</sequence>
<dbReference type="Pfam" id="PF13424">
    <property type="entry name" value="TPR_12"/>
    <property type="match status" value="1"/>
</dbReference>
<evidence type="ECO:0000256" key="7">
    <source>
        <dbReference type="PROSITE-ProRule" id="PRU01091"/>
    </source>
</evidence>
<comment type="similarity">
    <text evidence="1">Belongs to the AfsR/DnrI/RedD regulatory family.</text>
</comment>
<dbReference type="InterPro" id="IPR019734">
    <property type="entry name" value="TPR_rpt"/>
</dbReference>
<evidence type="ECO:0000313" key="10">
    <source>
        <dbReference type="EMBL" id="GAA2253192.1"/>
    </source>
</evidence>
<dbReference type="PRINTS" id="PR00364">
    <property type="entry name" value="DISEASERSIST"/>
</dbReference>
<evidence type="ECO:0000256" key="6">
    <source>
        <dbReference type="PROSITE-ProRule" id="PRU00339"/>
    </source>
</evidence>
<dbReference type="Pfam" id="PF00931">
    <property type="entry name" value="NB-ARC"/>
    <property type="match status" value="1"/>
</dbReference>
<accession>A0ABP5R6V9</accession>
<protein>
    <submittedName>
        <fullName evidence="10">Transcriptional regulator AfsR</fullName>
    </submittedName>
</protein>
<dbReference type="InterPro" id="IPR051677">
    <property type="entry name" value="AfsR-DnrI-RedD_regulator"/>
</dbReference>
<dbReference type="Pfam" id="PF03704">
    <property type="entry name" value="BTAD"/>
    <property type="match status" value="1"/>
</dbReference>
<feature type="compositionally biased region" description="Low complexity" evidence="8">
    <location>
        <begin position="274"/>
        <end position="285"/>
    </location>
</feature>
<dbReference type="PANTHER" id="PTHR35807:SF1">
    <property type="entry name" value="TRANSCRIPTIONAL REGULATOR REDD"/>
    <property type="match status" value="1"/>
</dbReference>
<dbReference type="SMART" id="SM01043">
    <property type="entry name" value="BTAD"/>
    <property type="match status" value="1"/>
</dbReference>
<dbReference type="Gene3D" id="3.40.50.300">
    <property type="entry name" value="P-loop containing nucleotide triphosphate hydrolases"/>
    <property type="match status" value="1"/>
</dbReference>
<dbReference type="SMART" id="SM00028">
    <property type="entry name" value="TPR"/>
    <property type="match status" value="3"/>
</dbReference>
<keyword evidence="4 7" id="KW-0238">DNA-binding</keyword>
<dbReference type="SMART" id="SM00862">
    <property type="entry name" value="Trans_reg_C"/>
    <property type="match status" value="1"/>
</dbReference>
<dbReference type="InterPro" id="IPR027417">
    <property type="entry name" value="P-loop_NTPase"/>
</dbReference>
<evidence type="ECO:0000256" key="3">
    <source>
        <dbReference type="ARBA" id="ARBA00023015"/>
    </source>
</evidence>
<dbReference type="InterPro" id="IPR036388">
    <property type="entry name" value="WH-like_DNA-bd_sf"/>
</dbReference>
<keyword evidence="3" id="KW-0805">Transcription regulation</keyword>
<keyword evidence="5" id="KW-0804">Transcription</keyword>
<evidence type="ECO:0000256" key="5">
    <source>
        <dbReference type="ARBA" id="ARBA00023163"/>
    </source>
</evidence>
<proteinExistence type="inferred from homology"/>
<keyword evidence="11" id="KW-1185">Reference proteome</keyword>
<feature type="domain" description="OmpR/PhoB-type" evidence="9">
    <location>
        <begin position="1"/>
        <end position="98"/>
    </location>
</feature>
<evidence type="ECO:0000313" key="11">
    <source>
        <dbReference type="Proteomes" id="UP001500305"/>
    </source>
</evidence>